<name>A0A285MBM5_9FLAO</name>
<proteinExistence type="predicted"/>
<reference evidence="2" key="1">
    <citation type="submission" date="2017-09" db="EMBL/GenBank/DDBJ databases">
        <authorList>
            <person name="Varghese N."/>
            <person name="Submissions S."/>
        </authorList>
    </citation>
    <scope>NUCLEOTIDE SEQUENCE [LARGE SCALE GENOMIC DNA]</scope>
    <source>
        <strain evidence="2">DSM 25885</strain>
    </source>
</reference>
<organism evidence="1 2">
    <name type="scientific">Flagellimonas pacifica</name>
    <dbReference type="NCBI Taxonomy" id="1247520"/>
    <lineage>
        <taxon>Bacteria</taxon>
        <taxon>Pseudomonadati</taxon>
        <taxon>Bacteroidota</taxon>
        <taxon>Flavobacteriia</taxon>
        <taxon>Flavobacteriales</taxon>
        <taxon>Flavobacteriaceae</taxon>
        <taxon>Flagellimonas</taxon>
    </lineage>
</organism>
<dbReference type="AlphaFoldDB" id="A0A285MBM5"/>
<accession>A0A285MBM5</accession>
<evidence type="ECO:0000313" key="1">
    <source>
        <dbReference type="EMBL" id="SNY94592.1"/>
    </source>
</evidence>
<sequence length="200" mass="22901">MLNIVKYKLSTAFICFVSLSTYSQLKECIPFNSFNQYSSVKEISRDFSFLEDNLYLNEKLKNEVLQLIVLRDEIKDLPKYSNLYRKGVSKGYCIYLINNTNDPVVLQGMDGAVLITRQVFHSGKWTSLKSSKKARRPICGNSFFSSRKISPNSYLSFVAPCIEGEVPVKMRFVLNKKSSSSNNLIISNSFDTFVHWSLLN</sequence>
<dbReference type="EMBL" id="OBEH01000001">
    <property type="protein sequence ID" value="SNY94592.1"/>
    <property type="molecule type" value="Genomic_DNA"/>
</dbReference>
<dbReference type="Proteomes" id="UP000219048">
    <property type="component" value="Unassembled WGS sequence"/>
</dbReference>
<protein>
    <submittedName>
        <fullName evidence="1">Uncharacterized protein</fullName>
    </submittedName>
</protein>
<keyword evidence="2" id="KW-1185">Reference proteome</keyword>
<gene>
    <name evidence="1" type="ORF">SAMN06265377_0252</name>
</gene>
<evidence type="ECO:0000313" key="2">
    <source>
        <dbReference type="Proteomes" id="UP000219048"/>
    </source>
</evidence>